<comment type="subcellular location">
    <subcellularLocation>
        <location evidence="2">Cytoplasm</location>
    </subcellularLocation>
</comment>
<organism evidence="3 4">
    <name type="scientific">Marinicrinis sediminis</name>
    <dbReference type="NCBI Taxonomy" id="1652465"/>
    <lineage>
        <taxon>Bacteria</taxon>
        <taxon>Bacillati</taxon>
        <taxon>Bacillota</taxon>
        <taxon>Bacilli</taxon>
        <taxon>Bacillales</taxon>
        <taxon>Paenibacillaceae</taxon>
    </lineage>
</organism>
<dbReference type="SUPFAM" id="SSF69500">
    <property type="entry name" value="DTD-like"/>
    <property type="match status" value="1"/>
</dbReference>
<name>A0ABW5R646_9BACL</name>
<dbReference type="InterPro" id="IPR003732">
    <property type="entry name" value="Daa-tRNA_deacyls_DTD"/>
</dbReference>
<reference evidence="4" key="1">
    <citation type="journal article" date="2019" name="Int. J. Syst. Evol. Microbiol.">
        <title>The Global Catalogue of Microorganisms (GCM) 10K type strain sequencing project: providing services to taxonomists for standard genome sequencing and annotation.</title>
        <authorList>
            <consortium name="The Broad Institute Genomics Platform"/>
            <consortium name="The Broad Institute Genome Sequencing Center for Infectious Disease"/>
            <person name="Wu L."/>
            <person name="Ma J."/>
        </authorList>
    </citation>
    <scope>NUCLEOTIDE SEQUENCE [LARGE SCALE GENOMIC DNA]</scope>
    <source>
        <strain evidence="4">KCTC 33676</strain>
    </source>
</reference>
<gene>
    <name evidence="2 3" type="primary">dtd</name>
    <name evidence="3" type="ORF">ACFSUC_02320</name>
</gene>
<keyword evidence="2" id="KW-0963">Cytoplasm</keyword>
<dbReference type="EMBL" id="JBHUMM010000002">
    <property type="protein sequence ID" value="MFD2670441.1"/>
    <property type="molecule type" value="Genomic_DNA"/>
</dbReference>
<accession>A0ABW5R646</accession>
<comment type="catalytic activity">
    <reaction evidence="2">
        <text>glycyl-tRNA(Ala) + H2O = tRNA(Ala) + glycine + H(+)</text>
        <dbReference type="Rhea" id="RHEA:53744"/>
        <dbReference type="Rhea" id="RHEA-COMP:9657"/>
        <dbReference type="Rhea" id="RHEA-COMP:13640"/>
        <dbReference type="ChEBI" id="CHEBI:15377"/>
        <dbReference type="ChEBI" id="CHEBI:15378"/>
        <dbReference type="ChEBI" id="CHEBI:57305"/>
        <dbReference type="ChEBI" id="CHEBI:78442"/>
        <dbReference type="ChEBI" id="CHEBI:78522"/>
    </reaction>
</comment>
<dbReference type="GO" id="GO:0051499">
    <property type="term" value="F:D-aminoacyl-tRNA deacylase activity"/>
    <property type="evidence" value="ECO:0007669"/>
    <property type="project" value="UniProtKB-EC"/>
</dbReference>
<dbReference type="Gene3D" id="3.50.80.10">
    <property type="entry name" value="D-tyrosyl-tRNA(Tyr) deacylase"/>
    <property type="match status" value="1"/>
</dbReference>
<comment type="function">
    <text evidence="2">An aminoacyl-tRNA editing enzyme that deacylates mischarged D-aminoacyl-tRNAs. Also deacylates mischarged glycyl-tRNA(Ala), protecting cells against glycine mischarging by AlaRS. Acts via tRNA-based rather than protein-based catalysis; rejects L-amino acids rather than detecting D-amino acids in the active site. By recycling D-aminoacyl-tRNA to D-amino acids and free tRNA molecules, this enzyme counteracts the toxicity associated with the formation of D-aminoacyl-tRNA entities in vivo and helps enforce protein L-homochirality.</text>
</comment>
<comment type="similarity">
    <text evidence="1 2">Belongs to the DTD family.</text>
</comment>
<keyword evidence="2 3" id="KW-0378">Hydrolase</keyword>
<dbReference type="EC" id="3.1.1.-" evidence="2"/>
<comment type="subunit">
    <text evidence="2">Homodimer.</text>
</comment>
<keyword evidence="2" id="KW-0820">tRNA-binding</keyword>
<comment type="caution">
    <text evidence="3">The sequence shown here is derived from an EMBL/GenBank/DDBJ whole genome shotgun (WGS) entry which is preliminary data.</text>
</comment>
<sequence>MRVVLQRSRQASVRVEQADGMEVVGQIEEGLVLLVGMTHADTEHEVQLLADKIVHLRIFEDENGKMNRSLLDCGGAILSVSQFTLYGDCRKGRRPNFMQAAKPDQANLLYERFNERLREQGIHVETGIFGAMMSVSIENWGPVTLVLDSQDWTTYREMNER</sequence>
<evidence type="ECO:0000313" key="4">
    <source>
        <dbReference type="Proteomes" id="UP001597497"/>
    </source>
</evidence>
<dbReference type="HAMAP" id="MF_00518">
    <property type="entry name" value="Deacylase_Dtd"/>
    <property type="match status" value="1"/>
</dbReference>
<evidence type="ECO:0000313" key="3">
    <source>
        <dbReference type="EMBL" id="MFD2670441.1"/>
    </source>
</evidence>
<evidence type="ECO:0000256" key="2">
    <source>
        <dbReference type="HAMAP-Rule" id="MF_00518"/>
    </source>
</evidence>
<dbReference type="PANTHER" id="PTHR10472">
    <property type="entry name" value="D-TYROSYL-TRNA TYR DEACYLASE"/>
    <property type="match status" value="1"/>
</dbReference>
<dbReference type="Pfam" id="PF02580">
    <property type="entry name" value="Tyr_Deacylase"/>
    <property type="match status" value="1"/>
</dbReference>
<keyword evidence="2" id="KW-0694">RNA-binding</keyword>
<dbReference type="NCBIfam" id="TIGR00256">
    <property type="entry name" value="D-aminoacyl-tRNA deacylase"/>
    <property type="match status" value="1"/>
</dbReference>
<protein>
    <recommendedName>
        <fullName evidence="2">D-aminoacyl-tRNA deacylase</fullName>
        <shortName evidence="2">DTD</shortName>
        <ecNumber evidence="2">3.1.1.96</ecNumber>
    </recommendedName>
    <alternativeName>
        <fullName evidence="2">Gly-tRNA(Ala) deacylase</fullName>
        <ecNumber evidence="2">3.1.1.-</ecNumber>
    </alternativeName>
</protein>
<dbReference type="RefSeq" id="WP_379927825.1">
    <property type="nucleotide sequence ID" value="NZ_JBHUMM010000002.1"/>
</dbReference>
<dbReference type="CDD" id="cd00563">
    <property type="entry name" value="Dtyr_deacylase"/>
    <property type="match status" value="1"/>
</dbReference>
<dbReference type="PANTHER" id="PTHR10472:SF5">
    <property type="entry name" value="D-AMINOACYL-TRNA DEACYLASE 1"/>
    <property type="match status" value="1"/>
</dbReference>
<keyword evidence="4" id="KW-1185">Reference proteome</keyword>
<comment type="catalytic activity">
    <reaction evidence="2">
        <text>a D-aminoacyl-tRNA + H2O = a tRNA + a D-alpha-amino acid + H(+)</text>
        <dbReference type="Rhea" id="RHEA:13953"/>
        <dbReference type="Rhea" id="RHEA-COMP:10123"/>
        <dbReference type="Rhea" id="RHEA-COMP:10124"/>
        <dbReference type="ChEBI" id="CHEBI:15377"/>
        <dbReference type="ChEBI" id="CHEBI:15378"/>
        <dbReference type="ChEBI" id="CHEBI:59871"/>
        <dbReference type="ChEBI" id="CHEBI:78442"/>
        <dbReference type="ChEBI" id="CHEBI:79333"/>
        <dbReference type="EC" id="3.1.1.96"/>
    </reaction>
</comment>
<dbReference type="InterPro" id="IPR023509">
    <property type="entry name" value="DTD-like_sf"/>
</dbReference>
<evidence type="ECO:0000256" key="1">
    <source>
        <dbReference type="ARBA" id="ARBA00009673"/>
    </source>
</evidence>
<feature type="short sequence motif" description="Gly-cisPro motif, important for rejection of L-amino acids" evidence="2">
    <location>
        <begin position="141"/>
        <end position="142"/>
    </location>
</feature>
<comment type="domain">
    <text evidence="2">A Gly-cisPro motif from one monomer fits into the active site of the other monomer to allow specific chiral rejection of L-amino acids.</text>
</comment>
<dbReference type="Proteomes" id="UP001597497">
    <property type="component" value="Unassembled WGS sequence"/>
</dbReference>
<proteinExistence type="inferred from homology"/>
<dbReference type="EC" id="3.1.1.96" evidence="2"/>